<dbReference type="EMBL" id="JBJQND010000012">
    <property type="protein sequence ID" value="KAL3859700.1"/>
    <property type="molecule type" value="Genomic_DNA"/>
</dbReference>
<protein>
    <submittedName>
        <fullName evidence="7">Uncharacterized protein</fullName>
    </submittedName>
</protein>
<dbReference type="Pfam" id="PF02886">
    <property type="entry name" value="LBP_BPI_CETP_C"/>
    <property type="match status" value="2"/>
</dbReference>
<dbReference type="AlphaFoldDB" id="A0ABD3VDN8"/>
<dbReference type="Pfam" id="PF01273">
    <property type="entry name" value="LBP_BPI_CETP"/>
    <property type="match status" value="1"/>
</dbReference>
<dbReference type="InterPro" id="IPR001124">
    <property type="entry name" value="Lipid-bd_serum_glycop_C"/>
</dbReference>
<comment type="similarity">
    <text evidence="1">Belongs to the BPI/LBP/Plunc superfamily. BPI/LBP family.</text>
</comment>
<evidence type="ECO:0000313" key="7">
    <source>
        <dbReference type="EMBL" id="KAL3859700.1"/>
    </source>
</evidence>
<organism evidence="7 8">
    <name type="scientific">Sinanodonta woodiana</name>
    <name type="common">Chinese pond mussel</name>
    <name type="synonym">Anodonta woodiana</name>
    <dbReference type="NCBI Taxonomy" id="1069815"/>
    <lineage>
        <taxon>Eukaryota</taxon>
        <taxon>Metazoa</taxon>
        <taxon>Spiralia</taxon>
        <taxon>Lophotrochozoa</taxon>
        <taxon>Mollusca</taxon>
        <taxon>Bivalvia</taxon>
        <taxon>Autobranchia</taxon>
        <taxon>Heteroconchia</taxon>
        <taxon>Palaeoheterodonta</taxon>
        <taxon>Unionida</taxon>
        <taxon>Unionoidea</taxon>
        <taxon>Unionidae</taxon>
        <taxon>Unioninae</taxon>
        <taxon>Sinanodonta</taxon>
    </lineage>
</organism>
<evidence type="ECO:0000259" key="6">
    <source>
        <dbReference type="SMART" id="SM00329"/>
    </source>
</evidence>
<feature type="signal peptide" evidence="4">
    <location>
        <begin position="1"/>
        <end position="22"/>
    </location>
</feature>
<dbReference type="SMART" id="SM00328">
    <property type="entry name" value="BPI1"/>
    <property type="match status" value="1"/>
</dbReference>
<gene>
    <name evidence="7" type="ORF">ACJMK2_009905</name>
</gene>
<dbReference type="PANTHER" id="PTHR10504:SF131">
    <property type="entry name" value="BPI2 DOMAIN-CONTAINING PROTEIN"/>
    <property type="match status" value="1"/>
</dbReference>
<reference evidence="7 8" key="1">
    <citation type="submission" date="2024-11" db="EMBL/GenBank/DDBJ databases">
        <title>Chromosome-level genome assembly of the freshwater bivalve Anodonta woodiana.</title>
        <authorList>
            <person name="Chen X."/>
        </authorList>
    </citation>
    <scope>NUCLEOTIDE SEQUENCE [LARGE SCALE GENOMIC DNA]</scope>
    <source>
        <strain evidence="7">MN2024</strain>
        <tissue evidence="7">Gills</tissue>
    </source>
</reference>
<feature type="domain" description="Lipid-binding serum glycoprotein C-terminal" evidence="6">
    <location>
        <begin position="263"/>
        <end position="459"/>
    </location>
</feature>
<evidence type="ECO:0000313" key="8">
    <source>
        <dbReference type="Proteomes" id="UP001634394"/>
    </source>
</evidence>
<keyword evidence="2" id="KW-1015">Disulfide bond</keyword>
<proteinExistence type="inferred from homology"/>
<accession>A0ABD3VDN8</accession>
<comment type="caution">
    <text evidence="7">The sequence shown here is derived from an EMBL/GenBank/DDBJ whole genome shotgun (WGS) entry which is preliminary data.</text>
</comment>
<dbReference type="Gene3D" id="3.15.10.10">
    <property type="entry name" value="Bactericidal permeability-increasing protein, domain 1"/>
    <property type="match status" value="1"/>
</dbReference>
<evidence type="ECO:0000256" key="4">
    <source>
        <dbReference type="SAM" id="SignalP"/>
    </source>
</evidence>
<dbReference type="InterPro" id="IPR017942">
    <property type="entry name" value="Lipid-bd_serum_glycop_N"/>
</dbReference>
<evidence type="ECO:0000256" key="2">
    <source>
        <dbReference type="ARBA" id="ARBA00023157"/>
    </source>
</evidence>
<dbReference type="InterPro" id="IPR017943">
    <property type="entry name" value="Bactericidal_perm-incr_a/b_dom"/>
</dbReference>
<evidence type="ECO:0000259" key="5">
    <source>
        <dbReference type="SMART" id="SM00328"/>
    </source>
</evidence>
<name>A0ABD3VDN8_SINWO</name>
<dbReference type="Proteomes" id="UP001634394">
    <property type="component" value="Unassembled WGS sequence"/>
</dbReference>
<dbReference type="SMART" id="SM00329">
    <property type="entry name" value="BPI2"/>
    <property type="match status" value="1"/>
</dbReference>
<sequence length="465" mass="51236">MFQQYLFTCLVVLFGLLEITNGKSSGFKARITSNGLNYANRVAMDALAAKIRTFSVPDQHGNSGGVSYDLTNLQVNGFTEPQSSIVFLPGSGLQWTANGAGISMHGDFHYKIDKKWVPTIRGSGSFDISVSGLDFSINMIFGVDVNGLPTIYASGCSCGVSRVNIKFHGGWAWLYNLFSGKLEDVVKKTLKNKICDSVTKQINEEGEKKLASLPVTVKLGRRFLLDYRLLQTPSFSHLTWKHFTRYGDETEAPFDPPTMVDIGDTQRMMYLWISDYMFNTLGYAAQMHNYLARNITAADCSPIVKYSSFISAAPDQRGILNTTCTSFICLGNLIPQIHKDFPDSTVELNLFSGNPQRCLSLLMGCSSATMETAVNVSLANELVYGKIYDMKLLLNVTNSAVGPVAGEFIQTIINNVLKTVLIPKINELGQKGFPLPVTGKIRFINASLRLLQHAVVIETDLNYTG</sequence>
<feature type="domain" description="Lipid-binding serum glycoprotein N-terminal" evidence="5">
    <location>
        <begin position="30"/>
        <end position="251"/>
    </location>
</feature>
<dbReference type="SUPFAM" id="SSF55394">
    <property type="entry name" value="Bactericidal permeability-increasing protein, BPI"/>
    <property type="match status" value="2"/>
</dbReference>
<keyword evidence="3" id="KW-0325">Glycoprotein</keyword>
<feature type="chain" id="PRO_5044779767" evidence="4">
    <location>
        <begin position="23"/>
        <end position="465"/>
    </location>
</feature>
<keyword evidence="8" id="KW-1185">Reference proteome</keyword>
<dbReference type="PANTHER" id="PTHR10504">
    <property type="entry name" value="BACTERICIDAL PERMEABILITY-INCREASING BPI PROTEIN-RELATED"/>
    <property type="match status" value="1"/>
</dbReference>
<evidence type="ECO:0000256" key="3">
    <source>
        <dbReference type="ARBA" id="ARBA00023180"/>
    </source>
</evidence>
<dbReference type="InterPro" id="IPR032942">
    <property type="entry name" value="BPI/LBP/Plunc"/>
</dbReference>
<keyword evidence="4" id="KW-0732">Signal</keyword>
<dbReference type="Gene3D" id="3.15.20.10">
    <property type="entry name" value="Bactericidal permeability-increasing protein, domain 2"/>
    <property type="match status" value="2"/>
</dbReference>
<evidence type="ECO:0000256" key="1">
    <source>
        <dbReference type="ARBA" id="ARBA00007292"/>
    </source>
</evidence>
<dbReference type="FunFam" id="3.15.10.10:FF:000001">
    <property type="entry name" value="phospholipid transfer protein-like"/>
    <property type="match status" value="1"/>
</dbReference>